<proteinExistence type="predicted"/>
<name>A0A6J7DHL8_9ZZZZ</name>
<accession>A0A6J7DHL8</accession>
<protein>
    <submittedName>
        <fullName evidence="1">Unannotated protein</fullName>
    </submittedName>
</protein>
<dbReference type="EMBL" id="CAFBLL010000110">
    <property type="protein sequence ID" value="CAB4868778.1"/>
    <property type="molecule type" value="Genomic_DNA"/>
</dbReference>
<gene>
    <name evidence="1" type="ORF">UFOPK3389_00594</name>
</gene>
<organism evidence="1">
    <name type="scientific">freshwater metagenome</name>
    <dbReference type="NCBI Taxonomy" id="449393"/>
    <lineage>
        <taxon>unclassified sequences</taxon>
        <taxon>metagenomes</taxon>
        <taxon>ecological metagenomes</taxon>
    </lineage>
</organism>
<dbReference type="AlphaFoldDB" id="A0A6J7DHL8"/>
<evidence type="ECO:0000313" key="1">
    <source>
        <dbReference type="EMBL" id="CAB4868778.1"/>
    </source>
</evidence>
<sequence length="48" mass="5228">MSVQPAIPPGWPKFPVVSTDENNKKIASAPIRAPNSGRLRRVVIGEVF</sequence>
<reference evidence="1" key="1">
    <citation type="submission" date="2020-05" db="EMBL/GenBank/DDBJ databases">
        <authorList>
            <person name="Chiriac C."/>
            <person name="Salcher M."/>
            <person name="Ghai R."/>
            <person name="Kavagutti S V."/>
        </authorList>
    </citation>
    <scope>NUCLEOTIDE SEQUENCE</scope>
</reference>